<dbReference type="SMART" id="SM00184">
    <property type="entry name" value="RING"/>
    <property type="match status" value="1"/>
</dbReference>
<dbReference type="CDD" id="cd16647">
    <property type="entry name" value="mRING-HC-C3HC5_NEU1"/>
    <property type="match status" value="1"/>
</dbReference>
<evidence type="ECO:0000259" key="5">
    <source>
        <dbReference type="PROSITE" id="PS50089"/>
    </source>
</evidence>
<evidence type="ECO:0000313" key="6">
    <source>
        <dbReference type="EMBL" id="KAH3786394.1"/>
    </source>
</evidence>
<dbReference type="PROSITE" id="PS50089">
    <property type="entry name" value="ZF_RING_2"/>
    <property type="match status" value="1"/>
</dbReference>
<dbReference type="GO" id="GO:0008270">
    <property type="term" value="F:zinc ion binding"/>
    <property type="evidence" value="ECO:0007669"/>
    <property type="project" value="UniProtKB-KW"/>
</dbReference>
<dbReference type="Pfam" id="PF13920">
    <property type="entry name" value="zf-C3HC4_3"/>
    <property type="match status" value="1"/>
</dbReference>
<dbReference type="EMBL" id="JAIWYP010000008">
    <property type="protein sequence ID" value="KAH3786394.1"/>
    <property type="molecule type" value="Genomic_DNA"/>
</dbReference>
<gene>
    <name evidence="6" type="ORF">DPMN_164501</name>
</gene>
<keyword evidence="1" id="KW-0479">Metal-binding</keyword>
<proteinExistence type="predicted"/>
<dbReference type="InterPro" id="IPR001841">
    <property type="entry name" value="Znf_RING"/>
</dbReference>
<evidence type="ECO:0000256" key="3">
    <source>
        <dbReference type="ARBA" id="ARBA00022833"/>
    </source>
</evidence>
<evidence type="ECO:0000256" key="1">
    <source>
        <dbReference type="ARBA" id="ARBA00022723"/>
    </source>
</evidence>
<dbReference type="InterPro" id="IPR013083">
    <property type="entry name" value="Znf_RING/FYVE/PHD"/>
</dbReference>
<keyword evidence="3" id="KW-0862">Zinc</keyword>
<dbReference type="GO" id="GO:0016567">
    <property type="term" value="P:protein ubiquitination"/>
    <property type="evidence" value="ECO:0007669"/>
    <property type="project" value="TreeGrafter"/>
</dbReference>
<accession>A0A9D4IVH0</accession>
<evidence type="ECO:0000256" key="4">
    <source>
        <dbReference type="PROSITE-ProRule" id="PRU00175"/>
    </source>
</evidence>
<evidence type="ECO:0000313" key="7">
    <source>
        <dbReference type="Proteomes" id="UP000828390"/>
    </source>
</evidence>
<keyword evidence="2 4" id="KW-0863">Zinc-finger</keyword>
<reference evidence="6" key="2">
    <citation type="submission" date="2020-11" db="EMBL/GenBank/DDBJ databases">
        <authorList>
            <person name="McCartney M.A."/>
            <person name="Auch B."/>
            <person name="Kono T."/>
            <person name="Mallez S."/>
            <person name="Becker A."/>
            <person name="Gohl D.M."/>
            <person name="Silverstein K.A.T."/>
            <person name="Koren S."/>
            <person name="Bechman K.B."/>
            <person name="Herman A."/>
            <person name="Abrahante J.E."/>
            <person name="Garbe J."/>
        </authorList>
    </citation>
    <scope>NUCLEOTIDE SEQUENCE</scope>
    <source>
        <strain evidence="6">Duluth1</strain>
        <tissue evidence="6">Whole animal</tissue>
    </source>
</reference>
<dbReference type="Gene3D" id="3.30.40.10">
    <property type="entry name" value="Zinc/RING finger domain, C3HC4 (zinc finger)"/>
    <property type="match status" value="1"/>
</dbReference>
<dbReference type="SUPFAM" id="SSF57850">
    <property type="entry name" value="RING/U-box"/>
    <property type="match status" value="1"/>
</dbReference>
<dbReference type="PANTHER" id="PTHR46858:SF5">
    <property type="entry name" value="E3 UBIQUITIN-PROTEIN LIGASE APD1-RELATED"/>
    <property type="match status" value="1"/>
</dbReference>
<feature type="domain" description="RING-type" evidence="5">
    <location>
        <begin position="111"/>
        <end position="151"/>
    </location>
</feature>
<keyword evidence="7" id="KW-1185">Reference proteome</keyword>
<reference evidence="6" key="1">
    <citation type="journal article" date="2019" name="bioRxiv">
        <title>The Genome of the Zebra Mussel, Dreissena polymorpha: A Resource for Invasive Species Research.</title>
        <authorList>
            <person name="McCartney M.A."/>
            <person name="Auch B."/>
            <person name="Kono T."/>
            <person name="Mallez S."/>
            <person name="Zhang Y."/>
            <person name="Obille A."/>
            <person name="Becker A."/>
            <person name="Abrahante J.E."/>
            <person name="Garbe J."/>
            <person name="Badalamenti J.P."/>
            <person name="Herman A."/>
            <person name="Mangelson H."/>
            <person name="Liachko I."/>
            <person name="Sullivan S."/>
            <person name="Sone E.D."/>
            <person name="Koren S."/>
            <person name="Silverstein K.A.T."/>
            <person name="Beckman K.B."/>
            <person name="Gohl D.M."/>
        </authorList>
    </citation>
    <scope>NUCLEOTIDE SEQUENCE</scope>
    <source>
        <strain evidence="6">Duluth1</strain>
        <tissue evidence="6">Whole animal</tissue>
    </source>
</reference>
<dbReference type="Proteomes" id="UP000828390">
    <property type="component" value="Unassembled WGS sequence"/>
</dbReference>
<dbReference type="PANTHER" id="PTHR46858">
    <property type="entry name" value="OS05G0521000 PROTEIN"/>
    <property type="match status" value="1"/>
</dbReference>
<dbReference type="AlphaFoldDB" id="A0A9D4IVH0"/>
<evidence type="ECO:0000256" key="2">
    <source>
        <dbReference type="ARBA" id="ARBA00022771"/>
    </source>
</evidence>
<dbReference type="FunFam" id="3.30.40.10:FF:000056">
    <property type="entry name" value="Putative E3 ubiquitin-protein ligase NEURL1B"/>
    <property type="match status" value="1"/>
</dbReference>
<dbReference type="GO" id="GO:0061630">
    <property type="term" value="F:ubiquitin protein ligase activity"/>
    <property type="evidence" value="ECO:0007669"/>
    <property type="project" value="TreeGrafter"/>
</dbReference>
<sequence length="163" mass="17960">MICVAGVTIPPFPPVIPPRPMPRSRSTSSSLMVTLPPPPSHRFSMIPLTLNLGGQVESQGHMPQTMSRSISQPAVPLVPGSPLTHTPVYQSMPPTPSSISDPIADNENNECTVCYERPVNFVLYTCGHMCMCFECAQAVRKERNPLCPICRQEIKDVIKIYRS</sequence>
<name>A0A9D4IVH0_DREPO</name>
<organism evidence="6 7">
    <name type="scientific">Dreissena polymorpha</name>
    <name type="common">Zebra mussel</name>
    <name type="synonym">Mytilus polymorpha</name>
    <dbReference type="NCBI Taxonomy" id="45954"/>
    <lineage>
        <taxon>Eukaryota</taxon>
        <taxon>Metazoa</taxon>
        <taxon>Spiralia</taxon>
        <taxon>Lophotrochozoa</taxon>
        <taxon>Mollusca</taxon>
        <taxon>Bivalvia</taxon>
        <taxon>Autobranchia</taxon>
        <taxon>Heteroconchia</taxon>
        <taxon>Euheterodonta</taxon>
        <taxon>Imparidentia</taxon>
        <taxon>Neoheterodontei</taxon>
        <taxon>Myida</taxon>
        <taxon>Dreissenoidea</taxon>
        <taxon>Dreissenidae</taxon>
        <taxon>Dreissena</taxon>
    </lineage>
</organism>
<protein>
    <recommendedName>
        <fullName evidence="5">RING-type domain-containing protein</fullName>
    </recommendedName>
</protein>
<comment type="caution">
    <text evidence="6">The sequence shown here is derived from an EMBL/GenBank/DDBJ whole genome shotgun (WGS) entry which is preliminary data.</text>
</comment>